<gene>
    <name evidence="2" type="ORF">CICLE_v10004098mg</name>
</gene>
<dbReference type="AlphaFoldDB" id="V4SHZ7"/>
<name>V4SHZ7_CITCL</name>
<dbReference type="InParanoid" id="V4SHZ7"/>
<keyword evidence="1" id="KW-1133">Transmembrane helix</keyword>
<sequence>MSSLHPKEKKKKVPCMQLIFKCKFITGANSVIILVSYLQRSKIHKCTYAFVLIIYFFLLSLAFNTIIKSL</sequence>
<dbReference type="Proteomes" id="UP000030687">
    <property type="component" value="Unassembled WGS sequence"/>
</dbReference>
<proteinExistence type="predicted"/>
<evidence type="ECO:0000313" key="2">
    <source>
        <dbReference type="EMBL" id="ESR47318.1"/>
    </source>
</evidence>
<keyword evidence="3" id="KW-1185">Reference proteome</keyword>
<keyword evidence="1" id="KW-0812">Transmembrane</keyword>
<keyword evidence="1" id="KW-0472">Membrane</keyword>
<organism evidence="2 3">
    <name type="scientific">Citrus clementina</name>
    <name type="common">Clementine</name>
    <name type="synonym">Citrus deliciosa x Citrus sinensis</name>
    <dbReference type="NCBI Taxonomy" id="85681"/>
    <lineage>
        <taxon>Eukaryota</taxon>
        <taxon>Viridiplantae</taxon>
        <taxon>Streptophyta</taxon>
        <taxon>Embryophyta</taxon>
        <taxon>Tracheophyta</taxon>
        <taxon>Spermatophyta</taxon>
        <taxon>Magnoliopsida</taxon>
        <taxon>eudicotyledons</taxon>
        <taxon>Gunneridae</taxon>
        <taxon>Pentapetalae</taxon>
        <taxon>rosids</taxon>
        <taxon>malvids</taxon>
        <taxon>Sapindales</taxon>
        <taxon>Rutaceae</taxon>
        <taxon>Aurantioideae</taxon>
        <taxon>Citrus</taxon>
    </lineage>
</organism>
<protein>
    <submittedName>
        <fullName evidence="2">Uncharacterized protein</fullName>
    </submittedName>
</protein>
<evidence type="ECO:0000313" key="3">
    <source>
        <dbReference type="Proteomes" id="UP000030687"/>
    </source>
</evidence>
<dbReference type="Gramene" id="ESR47318">
    <property type="protein sequence ID" value="ESR47318"/>
    <property type="gene ID" value="CICLE_v10004098mg"/>
</dbReference>
<accession>V4SHZ7</accession>
<evidence type="ECO:0000256" key="1">
    <source>
        <dbReference type="SAM" id="Phobius"/>
    </source>
</evidence>
<dbReference type="EMBL" id="KI536799">
    <property type="protein sequence ID" value="ESR47318.1"/>
    <property type="molecule type" value="Genomic_DNA"/>
</dbReference>
<reference evidence="2 3" key="1">
    <citation type="submission" date="2013-10" db="EMBL/GenBank/DDBJ databases">
        <authorList>
            <consortium name="International Citrus Genome Consortium"/>
            <person name="Jenkins J."/>
            <person name="Schmutz J."/>
            <person name="Prochnik S."/>
            <person name="Rokhsar D."/>
            <person name="Gmitter F."/>
            <person name="Ollitrault P."/>
            <person name="Machado M."/>
            <person name="Talon M."/>
            <person name="Wincker P."/>
            <person name="Jaillon O."/>
            <person name="Morgante M."/>
        </authorList>
    </citation>
    <scope>NUCLEOTIDE SEQUENCE</scope>
    <source>
        <strain evidence="3">cv. Clemenules</strain>
    </source>
</reference>
<dbReference type="KEGG" id="cic:CICLE_v10004098mg"/>
<feature type="transmembrane region" description="Helical" evidence="1">
    <location>
        <begin position="46"/>
        <end position="67"/>
    </location>
</feature>